<evidence type="ECO:0000256" key="4">
    <source>
        <dbReference type="SAM" id="MobiDB-lite"/>
    </source>
</evidence>
<feature type="region of interest" description="Disordered" evidence="4">
    <location>
        <begin position="155"/>
        <end position="646"/>
    </location>
</feature>
<dbReference type="InterPro" id="IPR036427">
    <property type="entry name" value="Bromodomain-like_sf"/>
</dbReference>
<dbReference type="EMBL" id="ML996184">
    <property type="protein sequence ID" value="KAF2732022.1"/>
    <property type="molecule type" value="Genomic_DNA"/>
</dbReference>
<feature type="compositionally biased region" description="Polar residues" evidence="4">
    <location>
        <begin position="452"/>
        <end position="462"/>
    </location>
</feature>
<reference evidence="6" key="1">
    <citation type="journal article" date="2020" name="Stud. Mycol.">
        <title>101 Dothideomycetes genomes: a test case for predicting lifestyles and emergence of pathogens.</title>
        <authorList>
            <person name="Haridas S."/>
            <person name="Albert R."/>
            <person name="Binder M."/>
            <person name="Bloem J."/>
            <person name="Labutti K."/>
            <person name="Salamov A."/>
            <person name="Andreopoulos B."/>
            <person name="Baker S."/>
            <person name="Barry K."/>
            <person name="Bills G."/>
            <person name="Bluhm B."/>
            <person name="Cannon C."/>
            <person name="Castanera R."/>
            <person name="Culley D."/>
            <person name="Daum C."/>
            <person name="Ezra D."/>
            <person name="Gonzalez J."/>
            <person name="Henrissat B."/>
            <person name="Kuo A."/>
            <person name="Liang C."/>
            <person name="Lipzen A."/>
            <person name="Lutzoni F."/>
            <person name="Magnuson J."/>
            <person name="Mondo S."/>
            <person name="Nolan M."/>
            <person name="Ohm R."/>
            <person name="Pangilinan J."/>
            <person name="Park H.-J."/>
            <person name="Ramirez L."/>
            <person name="Alfaro M."/>
            <person name="Sun H."/>
            <person name="Tritt A."/>
            <person name="Yoshinaga Y."/>
            <person name="Zwiers L.-H."/>
            <person name="Turgeon B."/>
            <person name="Goodwin S."/>
            <person name="Spatafora J."/>
            <person name="Crous P."/>
            <person name="Grigoriev I."/>
        </authorList>
    </citation>
    <scope>NUCLEOTIDE SEQUENCE</scope>
    <source>
        <strain evidence="6">CBS 125425</strain>
    </source>
</reference>
<feature type="compositionally biased region" description="Low complexity" evidence="4">
    <location>
        <begin position="168"/>
        <end position="184"/>
    </location>
</feature>
<dbReference type="PANTHER" id="PTHR15398:SF4">
    <property type="entry name" value="BROMODOMAIN-CONTAINING PROTEIN 8 ISOFORM X1"/>
    <property type="match status" value="1"/>
</dbReference>
<feature type="compositionally biased region" description="Basic residues" evidence="4">
    <location>
        <begin position="504"/>
        <end position="513"/>
    </location>
</feature>
<dbReference type="AlphaFoldDB" id="A0A9P4QVS7"/>
<feature type="compositionally biased region" description="Low complexity" evidence="4">
    <location>
        <begin position="270"/>
        <end position="290"/>
    </location>
</feature>
<proteinExistence type="predicted"/>
<feature type="domain" description="Bromo" evidence="5">
    <location>
        <begin position="673"/>
        <end position="778"/>
    </location>
</feature>
<dbReference type="OrthoDB" id="21449at2759"/>
<evidence type="ECO:0000256" key="3">
    <source>
        <dbReference type="SAM" id="Coils"/>
    </source>
</evidence>
<feature type="compositionally biased region" description="Polar residues" evidence="4">
    <location>
        <begin position="333"/>
        <end position="356"/>
    </location>
</feature>
<dbReference type="PANTHER" id="PTHR15398">
    <property type="entry name" value="BROMODOMAIN-CONTAINING PROTEIN 8"/>
    <property type="match status" value="1"/>
</dbReference>
<feature type="region of interest" description="Disordered" evidence="4">
    <location>
        <begin position="76"/>
        <end position="105"/>
    </location>
</feature>
<feature type="compositionally biased region" description="Basic residues" evidence="4">
    <location>
        <begin position="543"/>
        <end position="555"/>
    </location>
</feature>
<keyword evidence="3" id="KW-0175">Coiled coil</keyword>
<dbReference type="Pfam" id="PF00439">
    <property type="entry name" value="Bromodomain"/>
    <property type="match status" value="1"/>
</dbReference>
<gene>
    <name evidence="6" type="ORF">EJ04DRAFT_441769</name>
</gene>
<comment type="caution">
    <text evidence="6">The sequence shown here is derived from an EMBL/GenBank/DDBJ whole genome shotgun (WGS) entry which is preliminary data.</text>
</comment>
<feature type="coiled-coil region" evidence="3">
    <location>
        <begin position="127"/>
        <end position="154"/>
    </location>
</feature>
<feature type="compositionally biased region" description="Basic and acidic residues" evidence="4">
    <location>
        <begin position="797"/>
        <end position="807"/>
    </location>
</feature>
<keyword evidence="7" id="KW-1185">Reference proteome</keyword>
<evidence type="ECO:0000256" key="1">
    <source>
        <dbReference type="ARBA" id="ARBA00023117"/>
    </source>
</evidence>
<feature type="compositionally biased region" description="Basic residues" evidence="4">
    <location>
        <begin position="619"/>
        <end position="634"/>
    </location>
</feature>
<feature type="compositionally biased region" description="Acidic residues" evidence="4">
    <location>
        <begin position="522"/>
        <end position="536"/>
    </location>
</feature>
<dbReference type="Proteomes" id="UP000799444">
    <property type="component" value="Unassembled WGS sequence"/>
</dbReference>
<protein>
    <recommendedName>
        <fullName evidence="5">Bromo domain-containing protein</fullName>
    </recommendedName>
</protein>
<evidence type="ECO:0000259" key="5">
    <source>
        <dbReference type="PROSITE" id="PS50014"/>
    </source>
</evidence>
<dbReference type="Gene3D" id="1.20.920.10">
    <property type="entry name" value="Bromodomain-like"/>
    <property type="match status" value="1"/>
</dbReference>
<feature type="compositionally biased region" description="Polar residues" evidence="4">
    <location>
        <begin position="402"/>
        <end position="419"/>
    </location>
</feature>
<feature type="compositionally biased region" description="Polar residues" evidence="4">
    <location>
        <begin position="384"/>
        <end position="393"/>
    </location>
</feature>
<evidence type="ECO:0000313" key="7">
    <source>
        <dbReference type="Proteomes" id="UP000799444"/>
    </source>
</evidence>
<feature type="compositionally biased region" description="Pro residues" evidence="4">
    <location>
        <begin position="360"/>
        <end position="374"/>
    </location>
</feature>
<evidence type="ECO:0000256" key="2">
    <source>
        <dbReference type="PROSITE-ProRule" id="PRU00035"/>
    </source>
</evidence>
<sequence>MNTSLTAYTHLESLLLFQSLATHGVDTSSFSRISDLLKRNPHITADKRFEPGRLSPDALRNFYLLLLKEEIKSERHDGLSDVDGQNGDARNTRKRKAASPSLPTVQEAAQHYSLMPKLVERLYARYRSAITAQIREDELRYDRLQRELQEIERGEWDDHLSTKANGTSSAPRSPSLSRKSPLPLQKHASPRKKQALPEQHGLSSTPKATPGPIPSPQQARDNPPIVPQPPIFSAPQPTNSAYHGSPLAVHHSPYPPPGHREQTQVSSAGLPLASPHAPTTPHPSQTHSTTGAPFQPPPIQPYGGNGIPPYASLPGTSPQFSPAPQRYPVPYQSGPSPAKAQTPQQQRAGPSSTPGLQTYPGPPHQPPVGHPPPQGGFMLPPFQVSPQDPSRTHPQPAPPPHSQVSTPASGRHGQPSTRPVASASSSSRPGLPPIFPPIGGKPSFSTPVGLHTPQSAVSTPRSAKTLWKPSTKISAPSPVPRPPVSPIDDVEPLKPSKQGQQKAKPVRKPRVRAKGKEKDPEPDTAPEQETVEDVATELETRSGRPRRRAATKRTRPGSLASSQAGTSVRERSRSQSIVSHTETIGADTESQTGYRLKVERDVSVDVIEEDPAGTPSHPSTRRRGGATRNGKRKRDVQEASPVEGLRVTPGLSRTVIAPRHFSRMCNPIMNDIGSHKHASIFTTAVRAKDAEGYYEIVKKPTDLKTIQKAINAGAKAVAAAASDTPAGSPGGGGGVVELPLTEQVSPPNAIVNSSQLEKELMRMFANAVMFNAGEEGVVEDAREMFETIEKSVSTWRNVERASGRSEIEETPVPEPDDEPAKAPKRRKV</sequence>
<feature type="compositionally biased region" description="Acidic residues" evidence="4">
    <location>
        <begin position="808"/>
        <end position="817"/>
    </location>
</feature>
<organism evidence="6 7">
    <name type="scientific">Polyplosphaeria fusca</name>
    <dbReference type="NCBI Taxonomy" id="682080"/>
    <lineage>
        <taxon>Eukaryota</taxon>
        <taxon>Fungi</taxon>
        <taxon>Dikarya</taxon>
        <taxon>Ascomycota</taxon>
        <taxon>Pezizomycotina</taxon>
        <taxon>Dothideomycetes</taxon>
        <taxon>Pleosporomycetidae</taxon>
        <taxon>Pleosporales</taxon>
        <taxon>Tetraplosphaeriaceae</taxon>
        <taxon>Polyplosphaeria</taxon>
    </lineage>
</organism>
<dbReference type="GO" id="GO:0035267">
    <property type="term" value="C:NuA4 histone acetyltransferase complex"/>
    <property type="evidence" value="ECO:0007669"/>
    <property type="project" value="TreeGrafter"/>
</dbReference>
<dbReference type="InterPro" id="IPR001487">
    <property type="entry name" value="Bromodomain"/>
</dbReference>
<dbReference type="CDD" id="cd04369">
    <property type="entry name" value="Bromodomain"/>
    <property type="match status" value="1"/>
</dbReference>
<feature type="compositionally biased region" description="Polar residues" evidence="4">
    <location>
        <begin position="574"/>
        <end position="593"/>
    </location>
</feature>
<feature type="region of interest" description="Disordered" evidence="4">
    <location>
        <begin position="797"/>
        <end position="828"/>
    </location>
</feature>
<evidence type="ECO:0000313" key="6">
    <source>
        <dbReference type="EMBL" id="KAF2732022.1"/>
    </source>
</evidence>
<keyword evidence="1 2" id="KW-0103">Bromodomain</keyword>
<dbReference type="SUPFAM" id="SSF47370">
    <property type="entry name" value="Bromodomain"/>
    <property type="match status" value="1"/>
</dbReference>
<name>A0A9P4QVS7_9PLEO</name>
<accession>A0A9P4QVS7</accession>
<dbReference type="GO" id="GO:0006325">
    <property type="term" value="P:chromatin organization"/>
    <property type="evidence" value="ECO:0007669"/>
    <property type="project" value="UniProtKB-ARBA"/>
</dbReference>
<dbReference type="PROSITE" id="PS50014">
    <property type="entry name" value="BROMODOMAIN_2"/>
    <property type="match status" value="1"/>
</dbReference>